<reference evidence="3 4" key="1">
    <citation type="submission" date="2020-01" db="EMBL/GenBank/DDBJ databases">
        <authorList>
            <person name="Rodrigo-Torres L."/>
            <person name="Arahal R. D."/>
            <person name="Lucena T."/>
        </authorList>
    </citation>
    <scope>NUCLEOTIDE SEQUENCE [LARGE SCALE GENOMIC DNA]</scope>
    <source>
        <strain evidence="3 4">CECT 9393</strain>
    </source>
</reference>
<sequence length="414" mass="48948">MQQLKENLFQAYYLARKNKRNTYNQLRFELHYEQELWKLYDDIITGNYQIGNSVAFIVDKPVKREIFAADFRDRIMHHLIFLYINPILEAHFIEDSYSCRKNKGTLYGVRKAEQYMGEVSGHFTRDAYILTLDIQGFFMSINKGILMEKLREMITENVFVEYWRKQADHHPENDLSYEMLMSLLENIVHHSPESSCRMKGSFSQWEGLPASKSLFTSPTHCGLAIGNLTSQLFSNVYLCSFDHFIKERLGIEYYGRYVDDFFIMHESKDELKSLVGICRDYLQEHNRLTLHPNKIYLQHYSKGFSFLGAYIKPFRTYIGKRTKKNFKSLVHNHTQMLREQEEIDKASIHKLRSGLNSYLGLLKHYKTYNLRKKILFKTGSSYERCGYFPSELNKIILYKDCIVGKNSLKRVSLC</sequence>
<protein>
    <recommendedName>
        <fullName evidence="2">Reverse transcriptase domain-containing protein</fullName>
    </recommendedName>
</protein>
<dbReference type="PANTHER" id="PTHR34047">
    <property type="entry name" value="NUCLEAR INTRON MATURASE 1, MITOCHONDRIAL-RELATED"/>
    <property type="match status" value="1"/>
</dbReference>
<accession>A0A6N4XZ01</accession>
<dbReference type="InterPro" id="IPR043502">
    <property type="entry name" value="DNA/RNA_pol_sf"/>
</dbReference>
<evidence type="ECO:0000259" key="2">
    <source>
        <dbReference type="PROSITE" id="PS50878"/>
    </source>
</evidence>
<dbReference type="InterPro" id="IPR000477">
    <property type="entry name" value="RT_dom"/>
</dbReference>
<dbReference type="RefSeq" id="WP_162074268.1">
    <property type="nucleotide sequence ID" value="NZ_CACVBY010000128.1"/>
</dbReference>
<gene>
    <name evidence="3" type="ORF">CHRY9393_03341</name>
</gene>
<dbReference type="Pfam" id="PF00078">
    <property type="entry name" value="RVT_1"/>
    <property type="match status" value="1"/>
</dbReference>
<feature type="domain" description="Reverse transcriptase" evidence="2">
    <location>
        <begin position="1"/>
        <end position="311"/>
    </location>
</feature>
<comment type="similarity">
    <text evidence="1">Belongs to the bacterial reverse transcriptase family.</text>
</comment>
<organism evidence="3 4">
    <name type="scientific">Chryseobacterium fistulae</name>
    <dbReference type="NCBI Taxonomy" id="2675058"/>
    <lineage>
        <taxon>Bacteria</taxon>
        <taxon>Pseudomonadati</taxon>
        <taxon>Bacteroidota</taxon>
        <taxon>Flavobacteriia</taxon>
        <taxon>Flavobacteriales</taxon>
        <taxon>Weeksellaceae</taxon>
        <taxon>Chryseobacterium group</taxon>
        <taxon>Chryseobacterium</taxon>
    </lineage>
</organism>
<dbReference type="PROSITE" id="PS50878">
    <property type="entry name" value="RT_POL"/>
    <property type="match status" value="1"/>
</dbReference>
<dbReference type="PANTHER" id="PTHR34047:SF8">
    <property type="entry name" value="PROTEIN YKFC"/>
    <property type="match status" value="1"/>
</dbReference>
<dbReference type="AlphaFoldDB" id="A0A6N4XZ01"/>
<evidence type="ECO:0000256" key="1">
    <source>
        <dbReference type="ARBA" id="ARBA00034120"/>
    </source>
</evidence>
<proteinExistence type="inferred from homology"/>
<name>A0A6N4XZ01_9FLAO</name>
<dbReference type="SUPFAM" id="SSF56672">
    <property type="entry name" value="DNA/RNA polymerases"/>
    <property type="match status" value="1"/>
</dbReference>
<dbReference type="Proteomes" id="UP000445309">
    <property type="component" value="Unassembled WGS sequence"/>
</dbReference>
<dbReference type="EMBL" id="CACVBY010000128">
    <property type="protein sequence ID" value="CAA7392616.1"/>
    <property type="molecule type" value="Genomic_DNA"/>
</dbReference>
<dbReference type="CDD" id="cd01646">
    <property type="entry name" value="RT_Bac_retron_I"/>
    <property type="match status" value="1"/>
</dbReference>
<evidence type="ECO:0000313" key="3">
    <source>
        <dbReference type="EMBL" id="CAA7392616.1"/>
    </source>
</evidence>
<dbReference type="InterPro" id="IPR051083">
    <property type="entry name" value="GrpII_Intron_Splice-Mob/Def"/>
</dbReference>
<evidence type="ECO:0000313" key="4">
    <source>
        <dbReference type="Proteomes" id="UP000445309"/>
    </source>
</evidence>
<keyword evidence="4" id="KW-1185">Reference proteome</keyword>